<reference evidence="2" key="1">
    <citation type="journal article" date="2019" name="Int. J. Syst. Evol. Microbiol.">
        <title>The Global Catalogue of Microorganisms (GCM) 10K type strain sequencing project: providing services to taxonomists for standard genome sequencing and annotation.</title>
        <authorList>
            <consortium name="The Broad Institute Genomics Platform"/>
            <consortium name="The Broad Institute Genome Sequencing Center for Infectious Disease"/>
            <person name="Wu L."/>
            <person name="Ma J."/>
        </authorList>
    </citation>
    <scope>NUCLEOTIDE SEQUENCE [LARGE SCALE GENOMIC DNA]</scope>
    <source>
        <strain evidence="2">NBRC 101365</strain>
    </source>
</reference>
<proteinExistence type="predicted"/>
<gene>
    <name evidence="1" type="ORF">GCM10007874_31900</name>
</gene>
<dbReference type="Proteomes" id="UP001156882">
    <property type="component" value="Unassembled WGS sequence"/>
</dbReference>
<name>A0ABQ6CIT9_9HYPH</name>
<protein>
    <submittedName>
        <fullName evidence="1">Uncharacterized protein</fullName>
    </submittedName>
</protein>
<organism evidence="1 2">
    <name type="scientific">Labrys miyagiensis</name>
    <dbReference type="NCBI Taxonomy" id="346912"/>
    <lineage>
        <taxon>Bacteria</taxon>
        <taxon>Pseudomonadati</taxon>
        <taxon>Pseudomonadota</taxon>
        <taxon>Alphaproteobacteria</taxon>
        <taxon>Hyphomicrobiales</taxon>
        <taxon>Xanthobacteraceae</taxon>
        <taxon>Labrys</taxon>
    </lineage>
</organism>
<evidence type="ECO:0000313" key="2">
    <source>
        <dbReference type="Proteomes" id="UP001156882"/>
    </source>
</evidence>
<sequence length="74" mass="8244">MFAQSMASPTKVIVLERDGLAQPGSLHASRVFVADGAEEIGRPFQNGDCCTDMPWPRALWFDILTLRSHELLSR</sequence>
<dbReference type="EMBL" id="BSPC01000027">
    <property type="protein sequence ID" value="GLS20173.1"/>
    <property type="molecule type" value="Genomic_DNA"/>
</dbReference>
<accession>A0ABQ6CIT9</accession>
<evidence type="ECO:0000313" key="1">
    <source>
        <dbReference type="EMBL" id="GLS20173.1"/>
    </source>
</evidence>
<comment type="caution">
    <text evidence="1">The sequence shown here is derived from an EMBL/GenBank/DDBJ whole genome shotgun (WGS) entry which is preliminary data.</text>
</comment>
<keyword evidence="2" id="KW-1185">Reference proteome</keyword>